<dbReference type="SUPFAM" id="SSF53335">
    <property type="entry name" value="S-adenosyl-L-methionine-dependent methyltransferases"/>
    <property type="match status" value="1"/>
</dbReference>
<dbReference type="Proteomes" id="UP000000954">
    <property type="component" value="Chromosome"/>
</dbReference>
<dbReference type="EMBL" id="CP001682">
    <property type="protein sequence ID" value="ACU94794.1"/>
    <property type="molecule type" value="Genomic_DNA"/>
</dbReference>
<evidence type="ECO:0000313" key="1">
    <source>
        <dbReference type="EMBL" id="ACU94794.1"/>
    </source>
</evidence>
<dbReference type="STRING" id="469378.Ccur_11030"/>
<protein>
    <recommendedName>
        <fullName evidence="3">Methyltransferase family protein</fullName>
    </recommendedName>
</protein>
<accession>C7MPF4</accession>
<name>C7MPF4_CRYCD</name>
<dbReference type="RefSeq" id="WP_015778657.1">
    <property type="nucleotide sequence ID" value="NC_013170.1"/>
</dbReference>
<sequence>MDQQTARTLAQLNSEFYRTVADSFSATRQAPWHGWITLTDILQEGAWSATSEADCPSSVGDPAYQTIVLDAACGNLRFESFLQDRFPHACFEFHAFDNCDSLLPQVDRRVASLVFHKCDLMAALLALREADLQKQISAKQVSQQQPCTRYTHDQVLSDNQHRGGEPSLEQAPEQALFGAIPLSGLVVSFGFMHHIPALENRIAFLRALIQAAEPGGYVAVSLWRFMEDARLARKVRSCWPAAQKALVHRGVDPSSLEEGDFLLGWQDQHDVWRYCHHFSNEEACMLVDAVANEGRLIANFTADGLDNKTNRYLVFRRESAGNLPLKSNAVLPHLATNRG</sequence>
<proteinExistence type="predicted"/>
<evidence type="ECO:0000313" key="2">
    <source>
        <dbReference type="Proteomes" id="UP000000954"/>
    </source>
</evidence>
<dbReference type="HOGENOM" id="CLU_067024_0_0_11"/>
<dbReference type="eggNOG" id="COG0500">
    <property type="taxonomic scope" value="Bacteria"/>
</dbReference>
<dbReference type="AlphaFoldDB" id="C7MPF4"/>
<organism evidence="1 2">
    <name type="scientific">Cryptobacterium curtum (strain ATCC 700683 / DSM 15641 / CCUG 43107 / 12-3)</name>
    <dbReference type="NCBI Taxonomy" id="469378"/>
    <lineage>
        <taxon>Bacteria</taxon>
        <taxon>Bacillati</taxon>
        <taxon>Actinomycetota</taxon>
        <taxon>Coriobacteriia</taxon>
        <taxon>Eggerthellales</taxon>
        <taxon>Eggerthellaceae</taxon>
        <taxon>Cryptobacterium</taxon>
    </lineage>
</organism>
<dbReference type="Gene3D" id="3.40.50.150">
    <property type="entry name" value="Vaccinia Virus protein VP39"/>
    <property type="match status" value="1"/>
</dbReference>
<evidence type="ECO:0008006" key="3">
    <source>
        <dbReference type="Google" id="ProtNLM"/>
    </source>
</evidence>
<dbReference type="OrthoDB" id="3178039at2"/>
<reference evidence="1 2" key="1">
    <citation type="journal article" date="2009" name="Stand. Genomic Sci.">
        <title>Complete genome sequence of Cryptobacterium curtum type strain (12-3).</title>
        <authorList>
            <person name="Mavrommatis K."/>
            <person name="Pukall R."/>
            <person name="Rohde C."/>
            <person name="Chen F."/>
            <person name="Sims D."/>
            <person name="Brettin T."/>
            <person name="Kuske C."/>
            <person name="Detter J.C."/>
            <person name="Han C."/>
            <person name="Lapidus A."/>
            <person name="Copeland A."/>
            <person name="Glavina Del Rio T."/>
            <person name="Nolan M."/>
            <person name="Lucas S."/>
            <person name="Tice H."/>
            <person name="Cheng J.F."/>
            <person name="Bruce D."/>
            <person name="Goodwin L."/>
            <person name="Pitluck S."/>
            <person name="Ovchinnikova G."/>
            <person name="Pati A."/>
            <person name="Ivanova N."/>
            <person name="Chen A."/>
            <person name="Palaniappan K."/>
            <person name="Chain P."/>
            <person name="D'haeseleer P."/>
            <person name="Goker M."/>
            <person name="Bristow J."/>
            <person name="Eisen J.A."/>
            <person name="Markowitz V."/>
            <person name="Hugenholtz P."/>
            <person name="Rohde M."/>
            <person name="Klenk H.P."/>
            <person name="Kyrpides N.C."/>
        </authorList>
    </citation>
    <scope>NUCLEOTIDE SEQUENCE [LARGE SCALE GENOMIC DNA]</scope>
    <source>
        <strain evidence="2">ATCC 700683 / DSM 15641 / 12-3</strain>
    </source>
</reference>
<dbReference type="KEGG" id="ccu:Ccur_11030"/>
<dbReference type="InterPro" id="IPR029063">
    <property type="entry name" value="SAM-dependent_MTases_sf"/>
</dbReference>
<gene>
    <name evidence="1" type="ordered locus">Ccur_11030</name>
</gene>
<keyword evidence="2" id="KW-1185">Reference proteome</keyword>